<dbReference type="Proteomes" id="UP000183812">
    <property type="component" value="Unassembled WGS sequence"/>
</dbReference>
<dbReference type="AlphaFoldDB" id="A0A1G7D2W9"/>
<evidence type="ECO:0000313" key="1">
    <source>
        <dbReference type="EMBL" id="SDE45847.1"/>
    </source>
</evidence>
<organism evidence="1 2">
    <name type="scientific">Rhodobacter capsulatus</name>
    <name type="common">Rhodopseudomonas capsulata</name>
    <dbReference type="NCBI Taxonomy" id="1061"/>
    <lineage>
        <taxon>Bacteria</taxon>
        <taxon>Pseudomonadati</taxon>
        <taxon>Pseudomonadota</taxon>
        <taxon>Alphaproteobacteria</taxon>
        <taxon>Rhodobacterales</taxon>
        <taxon>Rhodobacter group</taxon>
        <taxon>Rhodobacter</taxon>
    </lineage>
</organism>
<dbReference type="RefSeq" id="WP_074552637.1">
    <property type="nucleotide sequence ID" value="NZ_CP119563.1"/>
</dbReference>
<evidence type="ECO:0000313" key="2">
    <source>
        <dbReference type="Proteomes" id="UP000183812"/>
    </source>
</evidence>
<accession>A0A1G7D2W9</accession>
<dbReference type="EMBL" id="FNAY01000001">
    <property type="protein sequence ID" value="SDE45847.1"/>
    <property type="molecule type" value="Genomic_DNA"/>
</dbReference>
<gene>
    <name evidence="1" type="ORF">SAMN04244550_00468</name>
</gene>
<proteinExistence type="predicted"/>
<sequence length="107" mass="12320">MIAKVLLSLTTRRPRSWELAETGLDVLAADLAREGWRVRFAGPRWDLVWMREWQVPHACNVLVLPDPGQGGWGDSRWANHGLPPLRAGWQWHTLVAQRHRHRSFAAI</sequence>
<name>A0A1G7D2W9_RHOCA</name>
<reference evidence="1 2" key="1">
    <citation type="submission" date="2016-10" db="EMBL/GenBank/DDBJ databases">
        <authorList>
            <person name="de Groot N.N."/>
        </authorList>
    </citation>
    <scope>NUCLEOTIDE SEQUENCE [LARGE SCALE GENOMIC DNA]</scope>
    <source>
        <strain evidence="2">DSM 938 / 37b4</strain>
    </source>
</reference>
<protein>
    <submittedName>
        <fullName evidence="1">Uncharacterized protein</fullName>
    </submittedName>
</protein>
<dbReference type="OrthoDB" id="7779240at2"/>